<dbReference type="PANTHER" id="PTHR15032:SF4">
    <property type="entry name" value="N-ACYL-PHOSPHATIDYLETHANOLAMINE-HYDROLYZING PHOSPHOLIPASE D"/>
    <property type="match status" value="1"/>
</dbReference>
<protein>
    <recommendedName>
        <fullName evidence="2">Metallo-beta-lactamase domain-containing protein</fullName>
    </recommendedName>
</protein>
<dbReference type="SUPFAM" id="SSF56281">
    <property type="entry name" value="Metallo-hydrolase/oxidoreductase"/>
    <property type="match status" value="1"/>
</dbReference>
<evidence type="ECO:0000313" key="4">
    <source>
        <dbReference type="Proteomes" id="UP000292702"/>
    </source>
</evidence>
<dbReference type="GO" id="GO:0070290">
    <property type="term" value="F:N-acylphosphatidylethanolamine-specific phospholipase D activity"/>
    <property type="evidence" value="ECO:0007669"/>
    <property type="project" value="InterPro"/>
</dbReference>
<feature type="domain" description="Metallo-beta-lactamase" evidence="2">
    <location>
        <begin position="90"/>
        <end position="324"/>
    </location>
</feature>
<evidence type="ECO:0000313" key="3">
    <source>
        <dbReference type="EMBL" id="TCD69396.1"/>
    </source>
</evidence>
<feature type="binding site" evidence="1">
    <location>
        <position position="301"/>
    </location>
    <ligand>
        <name>an N-acyl-1,2-diacyl-sn-glycero-3-phosphoethanolamine</name>
        <dbReference type="ChEBI" id="CHEBI:62537"/>
    </ligand>
</feature>
<dbReference type="GO" id="GO:0070291">
    <property type="term" value="P:N-acylethanolamine metabolic process"/>
    <property type="evidence" value="ECO:0007669"/>
    <property type="project" value="TreeGrafter"/>
</dbReference>
<reference evidence="3 4" key="1">
    <citation type="submission" date="2018-11" db="EMBL/GenBank/DDBJ databases">
        <title>Genome assembly of Steccherinum ochraceum LE-BIN_3174, the white-rot fungus of the Steccherinaceae family (The Residual Polyporoid clade, Polyporales, Basidiomycota).</title>
        <authorList>
            <person name="Fedorova T.V."/>
            <person name="Glazunova O.A."/>
            <person name="Landesman E.O."/>
            <person name="Moiseenko K.V."/>
            <person name="Psurtseva N.V."/>
            <person name="Savinova O.S."/>
            <person name="Shakhova N.V."/>
            <person name="Tyazhelova T.V."/>
            <person name="Vasina D.V."/>
        </authorList>
    </citation>
    <scope>NUCLEOTIDE SEQUENCE [LARGE SCALE GENOMIC DNA]</scope>
    <source>
        <strain evidence="3 4">LE-BIN_3174</strain>
    </source>
</reference>
<feature type="binding site" evidence="1">
    <location>
        <position position="135"/>
    </location>
    <ligand>
        <name>an N-acyl-1,2-diacyl-sn-glycero-3-phosphoethanolamine</name>
        <dbReference type="ChEBI" id="CHEBI:62537"/>
    </ligand>
</feature>
<dbReference type="GO" id="GO:0070292">
    <property type="term" value="P:N-acylphosphatidylethanolamine metabolic process"/>
    <property type="evidence" value="ECO:0007669"/>
    <property type="project" value="TreeGrafter"/>
</dbReference>
<evidence type="ECO:0000256" key="1">
    <source>
        <dbReference type="PIRSR" id="PIRSR038896-50"/>
    </source>
</evidence>
<dbReference type="AlphaFoldDB" id="A0A4R0RNZ2"/>
<dbReference type="GO" id="GO:0008270">
    <property type="term" value="F:zinc ion binding"/>
    <property type="evidence" value="ECO:0007669"/>
    <property type="project" value="InterPro"/>
</dbReference>
<gene>
    <name evidence="3" type="ORF">EIP91_007743</name>
</gene>
<dbReference type="Gene3D" id="3.60.15.10">
    <property type="entry name" value="Ribonuclease Z/Hydroxyacylglutathione hydrolase-like"/>
    <property type="match status" value="1"/>
</dbReference>
<sequence length="366" mass="40437">MLMIRKRDSEIQGPPLGRQPSRTDWVKFFSGVITGSSAPLIPANIATVIQSQKPDWGASLSREHMKATWLGHACCLVELPASEDAVRGARVIFDPVFQDRCSPVQFTGPKRYTDAPCDVHDIPTVDAIILSHNHYDHTDTPTLQTLVKEHHAHVFAPLGNRPYLSSIGIPATHIHTLDWWESRTVSLSIPATPSSSSAPTTLEVQFRITCTPAQHSSNRTLFDRFHTLWSSWAVEDLTGSAGKKAYFAGDTGYRSVRTGEDPEAVPTCPAFNEIGEKLGPFDLAMIPIGAYDPRALFSGEHAHPRDSVRIFKDIRAKKALGIHWGTWILTTEPVLEPPAELRRECEKANITPEEFDICALGETGAF</sequence>
<evidence type="ECO:0000259" key="2">
    <source>
        <dbReference type="Pfam" id="PF12706"/>
    </source>
</evidence>
<dbReference type="EMBL" id="RWJN01000042">
    <property type="protein sequence ID" value="TCD69396.1"/>
    <property type="molecule type" value="Genomic_DNA"/>
</dbReference>
<dbReference type="OrthoDB" id="332863at2759"/>
<accession>A0A4R0RNZ2</accession>
<dbReference type="Pfam" id="PF12706">
    <property type="entry name" value="Lactamase_B_2"/>
    <property type="match status" value="1"/>
</dbReference>
<dbReference type="InterPro" id="IPR001279">
    <property type="entry name" value="Metallo-B-lactamas"/>
</dbReference>
<organism evidence="3 4">
    <name type="scientific">Steccherinum ochraceum</name>
    <dbReference type="NCBI Taxonomy" id="92696"/>
    <lineage>
        <taxon>Eukaryota</taxon>
        <taxon>Fungi</taxon>
        <taxon>Dikarya</taxon>
        <taxon>Basidiomycota</taxon>
        <taxon>Agaricomycotina</taxon>
        <taxon>Agaricomycetes</taxon>
        <taxon>Polyporales</taxon>
        <taxon>Steccherinaceae</taxon>
        <taxon>Steccherinum</taxon>
    </lineage>
</organism>
<dbReference type="PIRSF" id="PIRSF038896">
    <property type="entry name" value="NAPE-PLD"/>
    <property type="match status" value="1"/>
</dbReference>
<proteinExistence type="predicted"/>
<dbReference type="InterPro" id="IPR024884">
    <property type="entry name" value="NAPE-PLD"/>
</dbReference>
<dbReference type="Proteomes" id="UP000292702">
    <property type="component" value="Unassembled WGS sequence"/>
</dbReference>
<name>A0A4R0RNZ2_9APHY</name>
<dbReference type="PANTHER" id="PTHR15032">
    <property type="entry name" value="N-ACYL-PHOSPHATIDYLETHANOLAMINE-HYDROLYZING PHOSPHOLIPASE D"/>
    <property type="match status" value="1"/>
</dbReference>
<keyword evidence="4" id="KW-1185">Reference proteome</keyword>
<comment type="caution">
    <text evidence="3">The sequence shown here is derived from an EMBL/GenBank/DDBJ whole genome shotgun (WGS) entry which is preliminary data.</text>
</comment>
<dbReference type="STRING" id="92696.A0A4R0RNZ2"/>
<dbReference type="GO" id="GO:0005737">
    <property type="term" value="C:cytoplasm"/>
    <property type="evidence" value="ECO:0007669"/>
    <property type="project" value="TreeGrafter"/>
</dbReference>
<dbReference type="InterPro" id="IPR036866">
    <property type="entry name" value="RibonucZ/Hydroxyglut_hydro"/>
</dbReference>